<dbReference type="SUPFAM" id="SSF48452">
    <property type="entry name" value="TPR-like"/>
    <property type="match status" value="5"/>
</dbReference>
<accession>A0A0K0EV10</accession>
<dbReference type="Pfam" id="PF23231">
    <property type="entry name" value="HAT_Syf1_CNRKL1_C"/>
    <property type="match status" value="1"/>
</dbReference>
<feature type="domain" description="Pre-mRNA-splicing factor SYF1 central HAT repeats" evidence="11">
    <location>
        <begin position="188"/>
        <end position="395"/>
    </location>
</feature>
<dbReference type="InterPro" id="IPR055433">
    <property type="entry name" value="HAT_Syf1-like_N"/>
</dbReference>
<evidence type="ECO:0000256" key="7">
    <source>
        <dbReference type="ARBA" id="ARBA00023242"/>
    </source>
</evidence>
<keyword evidence="9" id="KW-0802">TPR repeat</keyword>
<dbReference type="InterPro" id="IPR056350">
    <property type="entry name" value="HAT_Syf1_central"/>
</dbReference>
<evidence type="ECO:0000313" key="14">
    <source>
        <dbReference type="Proteomes" id="UP000035680"/>
    </source>
</evidence>
<evidence type="ECO:0000256" key="6">
    <source>
        <dbReference type="ARBA" id="ARBA00023187"/>
    </source>
</evidence>
<comment type="similarity">
    <text evidence="2">Belongs to the crooked-neck family.</text>
</comment>
<evidence type="ECO:0000256" key="5">
    <source>
        <dbReference type="ARBA" id="ARBA00022737"/>
    </source>
</evidence>
<keyword evidence="3" id="KW-0507">mRNA processing</keyword>
<reference evidence="14" key="1">
    <citation type="submission" date="2014-07" db="EMBL/GenBank/DDBJ databases">
        <authorList>
            <person name="Martin A.A"/>
            <person name="De Silva N."/>
        </authorList>
    </citation>
    <scope>NUCLEOTIDE SEQUENCE</scope>
</reference>
<dbReference type="InterPro" id="IPR055430">
    <property type="entry name" value="HAT_Syf1_CNRKL1_C"/>
</dbReference>
<dbReference type="PANTHER" id="PTHR11246">
    <property type="entry name" value="PRE-MRNA SPLICING FACTOR"/>
    <property type="match status" value="1"/>
</dbReference>
<dbReference type="GO" id="GO:0000974">
    <property type="term" value="C:Prp19 complex"/>
    <property type="evidence" value="ECO:0007669"/>
    <property type="project" value="TreeGrafter"/>
</dbReference>
<name>A0A0K0EV10_STRVS</name>
<feature type="domain" description="Pre-mRNA-splicing factor Syf1-like N-terminal HAT-repeats" evidence="13">
    <location>
        <begin position="22"/>
        <end position="185"/>
    </location>
</feature>
<evidence type="ECO:0000256" key="2">
    <source>
        <dbReference type="ARBA" id="ARBA00008644"/>
    </source>
</evidence>
<evidence type="ECO:0000313" key="15">
    <source>
        <dbReference type="WBParaSite" id="SVE_0035900.1"/>
    </source>
</evidence>
<dbReference type="Pfam" id="PF23220">
    <property type="entry name" value="HAT_Syf1_M"/>
    <property type="match status" value="1"/>
</dbReference>
<feature type="repeat" description="TPR" evidence="9">
    <location>
        <begin position="263"/>
        <end position="296"/>
    </location>
</feature>
<dbReference type="STRING" id="75913.A0A0K0EV10"/>
<comment type="subcellular location">
    <subcellularLocation>
        <location evidence="1">Nucleus</location>
    </subcellularLocation>
</comment>
<keyword evidence="5" id="KW-0677">Repeat</keyword>
<evidence type="ECO:0000256" key="3">
    <source>
        <dbReference type="ARBA" id="ARBA00022664"/>
    </source>
</evidence>
<keyword evidence="6" id="KW-0508">mRNA splicing</keyword>
<sequence length="834" mass="98970">MIEVMEVSEIATSKSEIFLADEDFSFETELLNNPYNISIWIKYINYKQKKIKDSTSVKQLILLYERAVNIFSYNFKLWYQYICFRKGFLINKCPTSPEWDTLIDVFERCLCFLYKMPRIWIDYCIFCTARGSITHTRKVFDRALQSLPIKQHRLIWPYYVKFIQMHNIPETAIVVFKRYLKLFPENREDLIDYLIRLERMDDAARELKTLIDQNEDVSKNGKTNFQLWKDLCKIISNNPNKIYSLNVEAIFRQGIQKYSDQVALLWCSLANYYIRMPNFEKARDIFEEALKTVTTVRDFTQIFDAYAKVLEVNASRKVNQLKKTKNPKIQDDLQLEIELFIARFEHLQSRRDLLLNSVLLRQNPNNATEWLNRTKLYEGNDIKIIETFKKAVNTINPKSHTGNLSDIWIAYGEFYIKKNQFKMAIDIFESGLLPDYHKVDDVVNVWCKYIEFELKYFGYEEAVKLLKRATKRPFRRVDYFDESIPVQERVHLSLKIWSCYADLEEIYGTIESTKKVYNEIIDLKIATPQIIINFASFLEENNFFEESFRVYEKGVELFRWPNVYDVWKTYLHKFYSRYQGKKIERMRDLFNQCVENISPKYAKGIYVLYANFEEKYGSDKRMEDVFERAVKAVEKEDMRSMFNIYINKVQRSSYAKVRHIYEKAITVLPENDCRLMCLDFIKYELKLSEIDRARAIYLYCADFTDPQLHKHFYEEWQQFEVNHGNRDTATLMIRKKREIEAKFNSNSSYRHAQMIAAANAMRRTDGAPKDAMSAVEAQIQNEAANEIQNTISGKNPTPNDGIMFVRSSSNIQVETSTTENPDEINIDDDEGDNE</sequence>
<dbReference type="PANTHER" id="PTHR11246:SF5">
    <property type="entry name" value="PRE-MRNA-SPLICING FACTOR SYF1"/>
    <property type="match status" value="1"/>
</dbReference>
<dbReference type="Gene3D" id="1.25.40.10">
    <property type="entry name" value="Tetratricopeptide repeat domain"/>
    <property type="match status" value="4"/>
</dbReference>
<organism evidence="14 15">
    <name type="scientific">Strongyloides venezuelensis</name>
    <name type="common">Threadworm</name>
    <dbReference type="NCBI Taxonomy" id="75913"/>
    <lineage>
        <taxon>Eukaryota</taxon>
        <taxon>Metazoa</taxon>
        <taxon>Ecdysozoa</taxon>
        <taxon>Nematoda</taxon>
        <taxon>Chromadorea</taxon>
        <taxon>Rhabditida</taxon>
        <taxon>Tylenchina</taxon>
        <taxon>Panagrolaimomorpha</taxon>
        <taxon>Strongyloidoidea</taxon>
        <taxon>Strongyloididae</taxon>
        <taxon>Strongyloides</taxon>
    </lineage>
</organism>
<dbReference type="InterPro" id="IPR019734">
    <property type="entry name" value="TPR_rpt"/>
</dbReference>
<evidence type="ECO:0000259" key="12">
    <source>
        <dbReference type="Pfam" id="PF23231"/>
    </source>
</evidence>
<protein>
    <recommendedName>
        <fullName evidence="8">Pre-mRNA-splicing factor SYF1</fullName>
    </recommendedName>
</protein>
<dbReference type="InterPro" id="IPR045075">
    <property type="entry name" value="Syf1-like"/>
</dbReference>
<evidence type="ECO:0000256" key="1">
    <source>
        <dbReference type="ARBA" id="ARBA00004123"/>
    </source>
</evidence>
<reference evidence="15" key="2">
    <citation type="submission" date="2015-08" db="UniProtKB">
        <authorList>
            <consortium name="WormBaseParasite"/>
        </authorList>
    </citation>
    <scope>IDENTIFICATION</scope>
</reference>
<keyword evidence="4" id="KW-0747">Spliceosome</keyword>
<dbReference type="GO" id="GO:0071007">
    <property type="term" value="C:U2-type catalytic step 2 spliceosome"/>
    <property type="evidence" value="ECO:0007669"/>
    <property type="project" value="TreeGrafter"/>
</dbReference>
<dbReference type="FunFam" id="1.25.40.10:FF:000023">
    <property type="entry name" value="Pre-mRNA-splicing factor SYF1"/>
    <property type="match status" value="1"/>
</dbReference>
<keyword evidence="7" id="KW-0539">Nucleus</keyword>
<proteinExistence type="inferred from homology"/>
<evidence type="ECO:0000256" key="8">
    <source>
        <dbReference type="ARBA" id="ARBA00039472"/>
    </source>
</evidence>
<dbReference type="InterPro" id="IPR003107">
    <property type="entry name" value="HAT"/>
</dbReference>
<feature type="region of interest" description="Disordered" evidence="10">
    <location>
        <begin position="810"/>
        <end position="834"/>
    </location>
</feature>
<dbReference type="Proteomes" id="UP000035680">
    <property type="component" value="Unassembled WGS sequence"/>
</dbReference>
<dbReference type="InterPro" id="IPR011990">
    <property type="entry name" value="TPR-like_helical_dom_sf"/>
</dbReference>
<evidence type="ECO:0000256" key="10">
    <source>
        <dbReference type="SAM" id="MobiDB-lite"/>
    </source>
</evidence>
<dbReference type="SMART" id="SM00386">
    <property type="entry name" value="HAT"/>
    <property type="match status" value="14"/>
</dbReference>
<feature type="domain" description="Pre-mRNA-splicing factor Syf1/CRNKL1-like C-terminal HAT-repeats" evidence="12">
    <location>
        <begin position="397"/>
        <end position="784"/>
    </location>
</feature>
<evidence type="ECO:0000256" key="4">
    <source>
        <dbReference type="ARBA" id="ARBA00022728"/>
    </source>
</evidence>
<evidence type="ECO:0000256" key="9">
    <source>
        <dbReference type="PROSITE-ProRule" id="PRU00339"/>
    </source>
</evidence>
<dbReference type="AlphaFoldDB" id="A0A0K0EV10"/>
<evidence type="ECO:0000259" key="11">
    <source>
        <dbReference type="Pfam" id="PF23220"/>
    </source>
</evidence>
<dbReference type="GO" id="GO:0071014">
    <property type="term" value="C:post-mRNA release spliceosomal complex"/>
    <property type="evidence" value="ECO:0007669"/>
    <property type="project" value="TreeGrafter"/>
</dbReference>
<dbReference type="Pfam" id="PF23233">
    <property type="entry name" value="HAT_Syf1_CNRKL1_N"/>
    <property type="match status" value="1"/>
</dbReference>
<dbReference type="FunFam" id="1.25.40.10:FF:000137">
    <property type="entry name" value="Pre-mRNA-splicing factor syf1"/>
    <property type="match status" value="1"/>
</dbReference>
<dbReference type="WBParaSite" id="SVE_0035900.1">
    <property type="protein sequence ID" value="SVE_0035900.1"/>
    <property type="gene ID" value="SVE_0035900"/>
</dbReference>
<evidence type="ECO:0000259" key="13">
    <source>
        <dbReference type="Pfam" id="PF23233"/>
    </source>
</evidence>
<keyword evidence="14" id="KW-1185">Reference proteome</keyword>
<dbReference type="PROSITE" id="PS50005">
    <property type="entry name" value="TPR"/>
    <property type="match status" value="1"/>
</dbReference>
<feature type="compositionally biased region" description="Acidic residues" evidence="10">
    <location>
        <begin position="820"/>
        <end position="834"/>
    </location>
</feature>
<dbReference type="GO" id="GO:0000349">
    <property type="term" value="P:generation of catalytic spliceosome for first transesterification step"/>
    <property type="evidence" value="ECO:0007669"/>
    <property type="project" value="TreeGrafter"/>
</dbReference>